<keyword evidence="5" id="KW-0560">Oxidoreductase</keyword>
<dbReference type="InterPro" id="IPR013786">
    <property type="entry name" value="AcylCoA_DH/ox_N"/>
</dbReference>
<reference evidence="10 11" key="1">
    <citation type="submission" date="2020-07" db="EMBL/GenBank/DDBJ databases">
        <title>Thermogemmata thermophila gen. nov., sp. nov., a novel moderate thermophilic planctomycete from a Kamchatka hot spring.</title>
        <authorList>
            <person name="Elcheninov A.G."/>
            <person name="Podosokorskaya O.A."/>
            <person name="Kovaleva O.L."/>
            <person name="Novikov A."/>
            <person name="Bonch-Osmolovskaya E.A."/>
            <person name="Toshchakov S.V."/>
            <person name="Kublanov I.V."/>
        </authorList>
    </citation>
    <scope>NUCLEOTIDE SEQUENCE [LARGE SCALE GENOMIC DNA]</scope>
    <source>
        <strain evidence="10 11">2918</strain>
    </source>
</reference>
<keyword evidence="3 5" id="KW-0285">Flavoprotein</keyword>
<dbReference type="RefSeq" id="WP_194539727.1">
    <property type="nucleotide sequence ID" value="NZ_JACEFB010000021.1"/>
</dbReference>
<evidence type="ECO:0000313" key="11">
    <source>
        <dbReference type="Proteomes" id="UP000542342"/>
    </source>
</evidence>
<organism evidence="10 11">
    <name type="scientific">Thermogemmata fonticola</name>
    <dbReference type="NCBI Taxonomy" id="2755323"/>
    <lineage>
        <taxon>Bacteria</taxon>
        <taxon>Pseudomonadati</taxon>
        <taxon>Planctomycetota</taxon>
        <taxon>Planctomycetia</taxon>
        <taxon>Gemmatales</taxon>
        <taxon>Gemmataceae</taxon>
        <taxon>Thermogemmata</taxon>
    </lineage>
</organism>
<comment type="cofactor">
    <cofactor evidence="1 5">
        <name>FAD</name>
        <dbReference type="ChEBI" id="CHEBI:57692"/>
    </cofactor>
</comment>
<evidence type="ECO:0000259" key="7">
    <source>
        <dbReference type="Pfam" id="PF00441"/>
    </source>
</evidence>
<dbReference type="Pfam" id="PF02770">
    <property type="entry name" value="Acyl-CoA_dh_M"/>
    <property type="match status" value="1"/>
</dbReference>
<dbReference type="Proteomes" id="UP000542342">
    <property type="component" value="Unassembled WGS sequence"/>
</dbReference>
<comment type="caution">
    <text evidence="10">The sequence shown here is derived from an EMBL/GenBank/DDBJ whole genome shotgun (WGS) entry which is preliminary data.</text>
</comment>
<evidence type="ECO:0000313" key="10">
    <source>
        <dbReference type="EMBL" id="MBA2227862.1"/>
    </source>
</evidence>
<dbReference type="CDD" id="cd00567">
    <property type="entry name" value="ACAD"/>
    <property type="match status" value="1"/>
</dbReference>
<evidence type="ECO:0000256" key="6">
    <source>
        <dbReference type="SAM" id="MobiDB-lite"/>
    </source>
</evidence>
<dbReference type="Gene3D" id="2.40.110.10">
    <property type="entry name" value="Butyryl-CoA Dehydrogenase, subunit A, domain 2"/>
    <property type="match status" value="1"/>
</dbReference>
<dbReference type="SUPFAM" id="SSF56645">
    <property type="entry name" value="Acyl-CoA dehydrogenase NM domain-like"/>
    <property type="match status" value="1"/>
</dbReference>
<dbReference type="PROSITE" id="PS00072">
    <property type="entry name" value="ACYL_COA_DH_1"/>
    <property type="match status" value="1"/>
</dbReference>
<dbReference type="Gene3D" id="1.20.140.10">
    <property type="entry name" value="Butyryl-CoA Dehydrogenase, subunit A, domain 3"/>
    <property type="match status" value="1"/>
</dbReference>
<sequence>MSTESRPGVLPPGIEPASADGVAGSSRPSFAEEALRLSGKSAEEVRRLGAVDAADEQVESLFASRYQTAASPIHRAVWDAQVQAEQWDLRPPPLDETSARAMREAVEVVQRHRQAGTLWDEQGKIAPAVLEDLAATGYWGLLVEKKYGGLGLPFAHFAPFLTRMATVDPTVAGLASVHGCIGAVDPIQTFGTDEQKQRWLPELASGRRLSAFALTEPNAGSDLTALRTTAVRDGDDYVIHGEKLFITNVLPGRTIGLVCLIDQKPAVLIVDLPPTETAQFRLKRYGLYALKHAHNYGIIFDGLRVPVSHRLQAPGGDGLMIAYHGLNRGRVALCATAAGTMRLMLADILPWARFRITYGQPIVTRELVRRRIGHLAGLIVACDALTAWGAALLDAGYRGEMECIVAKIFGSEAQKEAAIELHMKTHGGRAFLHGHLFGDNVHDFLAPCIYEGEGEMLGMAFFKSLVKQHGRQFFEPIGRILAAAGIRKPNFLNPLHLWKLKAPLWAYTRWLLGRFFRRRVCELPPLPPELQRHARFAAEQLAHMAAELSAALRKHQLKLADRQCRMSELSARAQMLTVILCTALYAGRQSDSLIRAAADNLCRTLTRQFLGRRPSDRDFRDLTELGAAIADHPDTLAAGITAPPILMPYNP</sequence>
<dbReference type="PANTHER" id="PTHR43884:SF12">
    <property type="entry name" value="ISOVALERYL-COA DEHYDROGENASE, MITOCHONDRIAL-RELATED"/>
    <property type="match status" value="1"/>
</dbReference>
<dbReference type="InterPro" id="IPR009075">
    <property type="entry name" value="AcylCo_DH/oxidase_C"/>
</dbReference>
<keyword evidence="4 5" id="KW-0274">FAD</keyword>
<dbReference type="InterPro" id="IPR036250">
    <property type="entry name" value="AcylCo_DH-like_C"/>
</dbReference>
<dbReference type="Pfam" id="PF00441">
    <property type="entry name" value="Acyl-CoA_dh_1"/>
    <property type="match status" value="1"/>
</dbReference>
<feature type="region of interest" description="Disordered" evidence="6">
    <location>
        <begin position="1"/>
        <end position="30"/>
    </location>
</feature>
<dbReference type="PANTHER" id="PTHR43884">
    <property type="entry name" value="ACYL-COA DEHYDROGENASE"/>
    <property type="match status" value="1"/>
</dbReference>
<dbReference type="InterPro" id="IPR046373">
    <property type="entry name" value="Acyl-CoA_Oxase/DH_mid-dom_sf"/>
</dbReference>
<dbReference type="InterPro" id="IPR037069">
    <property type="entry name" value="AcylCoA_DH/ox_N_sf"/>
</dbReference>
<dbReference type="Gene3D" id="1.10.540.10">
    <property type="entry name" value="Acyl-CoA dehydrogenase/oxidase, N-terminal domain"/>
    <property type="match status" value="1"/>
</dbReference>
<evidence type="ECO:0000259" key="9">
    <source>
        <dbReference type="Pfam" id="PF02771"/>
    </source>
</evidence>
<feature type="domain" description="Acyl-CoA dehydrogenase/oxidase C-terminal" evidence="7">
    <location>
        <begin position="316"/>
        <end position="458"/>
    </location>
</feature>
<proteinExistence type="inferred from homology"/>
<dbReference type="InterPro" id="IPR009100">
    <property type="entry name" value="AcylCoA_DH/oxidase_NM_dom_sf"/>
</dbReference>
<dbReference type="GO" id="GO:0050660">
    <property type="term" value="F:flavin adenine dinucleotide binding"/>
    <property type="evidence" value="ECO:0007669"/>
    <property type="project" value="InterPro"/>
</dbReference>
<dbReference type="AlphaFoldDB" id="A0A7V8VHE2"/>
<dbReference type="SUPFAM" id="SSF47203">
    <property type="entry name" value="Acyl-CoA dehydrogenase C-terminal domain-like"/>
    <property type="match status" value="1"/>
</dbReference>
<dbReference type="InterPro" id="IPR006089">
    <property type="entry name" value="Acyl-CoA_DH_CS"/>
</dbReference>
<dbReference type="GO" id="GO:0003995">
    <property type="term" value="F:acyl-CoA dehydrogenase activity"/>
    <property type="evidence" value="ECO:0007669"/>
    <property type="project" value="InterPro"/>
</dbReference>
<feature type="domain" description="Acyl-CoA oxidase/dehydrogenase middle" evidence="8">
    <location>
        <begin position="211"/>
        <end position="291"/>
    </location>
</feature>
<evidence type="ECO:0000256" key="4">
    <source>
        <dbReference type="ARBA" id="ARBA00022827"/>
    </source>
</evidence>
<feature type="domain" description="Acyl-CoA dehydrogenase/oxidase N-terminal" evidence="9">
    <location>
        <begin position="108"/>
        <end position="206"/>
    </location>
</feature>
<evidence type="ECO:0000256" key="5">
    <source>
        <dbReference type="RuleBase" id="RU362125"/>
    </source>
</evidence>
<keyword evidence="11" id="KW-1185">Reference proteome</keyword>
<protein>
    <submittedName>
        <fullName evidence="10">Acyl-CoA/acyl-ACP dehydrogenase</fullName>
    </submittedName>
</protein>
<name>A0A7V8VHE2_9BACT</name>
<dbReference type="InterPro" id="IPR006091">
    <property type="entry name" value="Acyl-CoA_Oxase/DH_mid-dom"/>
</dbReference>
<comment type="similarity">
    <text evidence="2 5">Belongs to the acyl-CoA dehydrogenase family.</text>
</comment>
<evidence type="ECO:0000259" key="8">
    <source>
        <dbReference type="Pfam" id="PF02770"/>
    </source>
</evidence>
<evidence type="ECO:0000256" key="1">
    <source>
        <dbReference type="ARBA" id="ARBA00001974"/>
    </source>
</evidence>
<dbReference type="EMBL" id="JACEFB010000021">
    <property type="protein sequence ID" value="MBA2227862.1"/>
    <property type="molecule type" value="Genomic_DNA"/>
</dbReference>
<dbReference type="Pfam" id="PF02771">
    <property type="entry name" value="Acyl-CoA_dh_N"/>
    <property type="match status" value="1"/>
</dbReference>
<evidence type="ECO:0000256" key="3">
    <source>
        <dbReference type="ARBA" id="ARBA00022630"/>
    </source>
</evidence>
<gene>
    <name evidence="10" type="ORF">H0921_17010</name>
</gene>
<evidence type="ECO:0000256" key="2">
    <source>
        <dbReference type="ARBA" id="ARBA00009347"/>
    </source>
</evidence>
<accession>A0A7V8VHE2</accession>